<accession>A0ABQ7TVF7</accession>
<gene>
    <name evidence="1" type="ORF">KY290_037419</name>
</gene>
<name>A0ABQ7TVF7_SOLTU</name>
<dbReference type="PANTHER" id="PTHR13513">
    <property type="entry name" value="E3 UBIQUITIN-PROTEIN LIGASE UBR7"/>
    <property type="match status" value="1"/>
</dbReference>
<sequence length="125" mass="14171">MAKQRRAEHEQEQSAELLNNLGHVEKMKVLTGIADLKEEIGTYLASFDPSKPVTSADVHKIFENHAQKRRPYRVVLAIVKQCDHDRGYVVALTSKEQYRSPLEPVMHATMPGVIFLEYGNVQVAK</sequence>
<dbReference type="PANTHER" id="PTHR13513:SF9">
    <property type="entry name" value="E3 UBIQUITIN-PROTEIN LIGASE UBR7-RELATED"/>
    <property type="match status" value="1"/>
</dbReference>
<evidence type="ECO:0000313" key="2">
    <source>
        <dbReference type="Proteomes" id="UP000826656"/>
    </source>
</evidence>
<dbReference type="Proteomes" id="UP000826656">
    <property type="component" value="Unassembled WGS sequence"/>
</dbReference>
<protein>
    <submittedName>
        <fullName evidence="1">Uncharacterized protein</fullName>
    </submittedName>
</protein>
<dbReference type="InterPro" id="IPR040204">
    <property type="entry name" value="UBR7"/>
</dbReference>
<evidence type="ECO:0000313" key="1">
    <source>
        <dbReference type="EMBL" id="KAH0738714.1"/>
    </source>
</evidence>
<organism evidence="1 2">
    <name type="scientific">Solanum tuberosum</name>
    <name type="common">Potato</name>
    <dbReference type="NCBI Taxonomy" id="4113"/>
    <lineage>
        <taxon>Eukaryota</taxon>
        <taxon>Viridiplantae</taxon>
        <taxon>Streptophyta</taxon>
        <taxon>Embryophyta</taxon>
        <taxon>Tracheophyta</taxon>
        <taxon>Spermatophyta</taxon>
        <taxon>Magnoliopsida</taxon>
        <taxon>eudicotyledons</taxon>
        <taxon>Gunneridae</taxon>
        <taxon>Pentapetalae</taxon>
        <taxon>asterids</taxon>
        <taxon>lamiids</taxon>
        <taxon>Solanales</taxon>
        <taxon>Solanaceae</taxon>
        <taxon>Solanoideae</taxon>
        <taxon>Solaneae</taxon>
        <taxon>Solanum</taxon>
    </lineage>
</organism>
<proteinExistence type="predicted"/>
<reference evidence="1 2" key="1">
    <citation type="journal article" date="2021" name="bioRxiv">
        <title>Chromosome-scale and haplotype-resolved genome assembly of a tetraploid potato cultivar.</title>
        <authorList>
            <person name="Sun H."/>
            <person name="Jiao W.-B."/>
            <person name="Krause K."/>
            <person name="Campoy J.A."/>
            <person name="Goel M."/>
            <person name="Folz-Donahue K."/>
            <person name="Kukat C."/>
            <person name="Huettel B."/>
            <person name="Schneeberger K."/>
        </authorList>
    </citation>
    <scope>NUCLEOTIDE SEQUENCE [LARGE SCALE GENOMIC DNA]</scope>
    <source>
        <strain evidence="1">SolTubOtavaFocal</strain>
        <tissue evidence="1">Leaves</tissue>
    </source>
</reference>
<comment type="caution">
    <text evidence="1">The sequence shown here is derived from an EMBL/GenBank/DDBJ whole genome shotgun (WGS) entry which is preliminary data.</text>
</comment>
<dbReference type="EMBL" id="JAIVGD010000028">
    <property type="protein sequence ID" value="KAH0738714.1"/>
    <property type="molecule type" value="Genomic_DNA"/>
</dbReference>
<keyword evidence="2" id="KW-1185">Reference proteome</keyword>